<feature type="domain" description="DDE Tnp4" evidence="3">
    <location>
        <begin position="2"/>
        <end position="93"/>
    </location>
</feature>
<accession>A0A8J2PT88</accession>
<comment type="cofactor">
    <cofactor evidence="1">
        <name>a divalent metal cation</name>
        <dbReference type="ChEBI" id="CHEBI:60240"/>
    </cofactor>
</comment>
<reference evidence="4" key="1">
    <citation type="submission" date="2021-06" db="EMBL/GenBank/DDBJ databases">
        <authorList>
            <person name="Hodson N. C."/>
            <person name="Mongue J. A."/>
            <person name="Jaron S. K."/>
        </authorList>
    </citation>
    <scope>NUCLEOTIDE SEQUENCE</scope>
</reference>
<gene>
    <name evidence="4" type="ORF">AFUS01_LOCUS36984</name>
</gene>
<evidence type="ECO:0000256" key="2">
    <source>
        <dbReference type="ARBA" id="ARBA00022723"/>
    </source>
</evidence>
<sequence length="138" mass="15393">MQFIDVFVGWPGSSHDAHVWNNSPFFQLIAAEGGNNPMFPADCHLIGDSAYPLSGVLLTPYRNNGHLTAIQKRYNMLLSSSRTLIEQAFGLLKYLIEFDEIKEGWDDVSNAEEANVELLGGQKRDFISQNLSFVSAIN</sequence>
<dbReference type="Pfam" id="PF13359">
    <property type="entry name" value="DDE_Tnp_4"/>
    <property type="match status" value="1"/>
</dbReference>
<dbReference type="AlphaFoldDB" id="A0A8J2PT88"/>
<name>A0A8J2PT88_9HEXA</name>
<proteinExistence type="predicted"/>
<organism evidence="4 5">
    <name type="scientific">Allacma fusca</name>
    <dbReference type="NCBI Taxonomy" id="39272"/>
    <lineage>
        <taxon>Eukaryota</taxon>
        <taxon>Metazoa</taxon>
        <taxon>Ecdysozoa</taxon>
        <taxon>Arthropoda</taxon>
        <taxon>Hexapoda</taxon>
        <taxon>Collembola</taxon>
        <taxon>Symphypleona</taxon>
        <taxon>Sminthuridae</taxon>
        <taxon>Allacma</taxon>
    </lineage>
</organism>
<dbReference type="InterPro" id="IPR027806">
    <property type="entry name" value="HARBI1_dom"/>
</dbReference>
<evidence type="ECO:0000259" key="3">
    <source>
        <dbReference type="Pfam" id="PF13359"/>
    </source>
</evidence>
<keyword evidence="5" id="KW-1185">Reference proteome</keyword>
<protein>
    <recommendedName>
        <fullName evidence="3">DDE Tnp4 domain-containing protein</fullName>
    </recommendedName>
</protein>
<comment type="caution">
    <text evidence="4">The sequence shown here is derived from an EMBL/GenBank/DDBJ whole genome shotgun (WGS) entry which is preliminary data.</text>
</comment>
<evidence type="ECO:0000313" key="5">
    <source>
        <dbReference type="Proteomes" id="UP000708208"/>
    </source>
</evidence>
<dbReference type="GO" id="GO:0046872">
    <property type="term" value="F:metal ion binding"/>
    <property type="evidence" value="ECO:0007669"/>
    <property type="project" value="UniProtKB-KW"/>
</dbReference>
<evidence type="ECO:0000256" key="1">
    <source>
        <dbReference type="ARBA" id="ARBA00001968"/>
    </source>
</evidence>
<keyword evidence="2" id="KW-0479">Metal-binding</keyword>
<dbReference type="OrthoDB" id="2668416at2759"/>
<dbReference type="Proteomes" id="UP000708208">
    <property type="component" value="Unassembled WGS sequence"/>
</dbReference>
<dbReference type="EMBL" id="CAJVCH010541816">
    <property type="protein sequence ID" value="CAG7826961.1"/>
    <property type="molecule type" value="Genomic_DNA"/>
</dbReference>
<evidence type="ECO:0000313" key="4">
    <source>
        <dbReference type="EMBL" id="CAG7826961.1"/>
    </source>
</evidence>